<protein>
    <submittedName>
        <fullName evidence="2">Uncharacterized protein</fullName>
    </submittedName>
</protein>
<evidence type="ECO:0000313" key="3">
    <source>
        <dbReference type="Proteomes" id="UP001558613"/>
    </source>
</evidence>
<organism evidence="2 3">
    <name type="scientific">Cirrhinus molitorella</name>
    <name type="common">mud carp</name>
    <dbReference type="NCBI Taxonomy" id="172907"/>
    <lineage>
        <taxon>Eukaryota</taxon>
        <taxon>Metazoa</taxon>
        <taxon>Chordata</taxon>
        <taxon>Craniata</taxon>
        <taxon>Vertebrata</taxon>
        <taxon>Euteleostomi</taxon>
        <taxon>Actinopterygii</taxon>
        <taxon>Neopterygii</taxon>
        <taxon>Teleostei</taxon>
        <taxon>Ostariophysi</taxon>
        <taxon>Cypriniformes</taxon>
        <taxon>Cyprinidae</taxon>
        <taxon>Labeoninae</taxon>
        <taxon>Labeonini</taxon>
        <taxon>Cirrhinus</taxon>
    </lineage>
</organism>
<dbReference type="EMBL" id="JAYMGO010000003">
    <property type="protein sequence ID" value="KAL1278504.1"/>
    <property type="molecule type" value="Genomic_DNA"/>
</dbReference>
<name>A0ABR3NNA8_9TELE</name>
<evidence type="ECO:0000313" key="2">
    <source>
        <dbReference type="EMBL" id="KAL1278504.1"/>
    </source>
</evidence>
<sequence>MSQAQLIRFNSALGPIETWLHPTELMTAGIAPTASSSCGRDVTRQLAAAESEAGHRCQKNYQSLTPTANKHKRFPSHVQPEDGKGIHPGHEILALEKSTGSVRQVKVTADPVGKWACVPRSYAHTPKRFCLFANCHKPSFAVLMPGVY</sequence>
<accession>A0ABR3NNA8</accession>
<reference evidence="2 3" key="1">
    <citation type="submission" date="2023-09" db="EMBL/GenBank/DDBJ databases">
        <authorList>
            <person name="Wang M."/>
        </authorList>
    </citation>
    <scope>NUCLEOTIDE SEQUENCE [LARGE SCALE GENOMIC DNA]</scope>
    <source>
        <strain evidence="2">GT-2023</strain>
        <tissue evidence="2">Liver</tissue>
    </source>
</reference>
<evidence type="ECO:0000256" key="1">
    <source>
        <dbReference type="SAM" id="MobiDB-lite"/>
    </source>
</evidence>
<proteinExistence type="predicted"/>
<dbReference type="Proteomes" id="UP001558613">
    <property type="component" value="Unassembled WGS sequence"/>
</dbReference>
<feature type="region of interest" description="Disordered" evidence="1">
    <location>
        <begin position="64"/>
        <end position="83"/>
    </location>
</feature>
<gene>
    <name evidence="2" type="ORF">QQF64_025177</name>
</gene>
<keyword evidence="3" id="KW-1185">Reference proteome</keyword>
<comment type="caution">
    <text evidence="2">The sequence shown here is derived from an EMBL/GenBank/DDBJ whole genome shotgun (WGS) entry which is preliminary data.</text>
</comment>